<feature type="compositionally biased region" description="Basic and acidic residues" evidence="1">
    <location>
        <begin position="983"/>
        <end position="997"/>
    </location>
</feature>
<evidence type="ECO:0000313" key="3">
    <source>
        <dbReference type="EMBL" id="CAL4788064.1"/>
    </source>
</evidence>
<feature type="region of interest" description="Disordered" evidence="1">
    <location>
        <begin position="884"/>
        <end position="1728"/>
    </location>
</feature>
<comment type="caution">
    <text evidence="2">The sequence shown here is derived from an EMBL/GenBank/DDBJ whole genome shotgun (WGS) entry which is preliminary data.</text>
</comment>
<feature type="compositionally biased region" description="Basic and acidic residues" evidence="1">
    <location>
        <begin position="1264"/>
        <end position="1276"/>
    </location>
</feature>
<proteinExistence type="predicted"/>
<feature type="compositionally biased region" description="Acidic residues" evidence="1">
    <location>
        <begin position="1654"/>
        <end position="1666"/>
    </location>
</feature>
<feature type="compositionally biased region" description="Basic and acidic residues" evidence="1">
    <location>
        <begin position="1100"/>
        <end position="1116"/>
    </location>
</feature>
<feature type="compositionally biased region" description="Basic and acidic residues" evidence="1">
    <location>
        <begin position="1503"/>
        <end position="1518"/>
    </location>
</feature>
<feature type="compositionally biased region" description="Acidic residues" evidence="1">
    <location>
        <begin position="1680"/>
        <end position="1701"/>
    </location>
</feature>
<evidence type="ECO:0000313" key="2">
    <source>
        <dbReference type="EMBL" id="CAI4000752.1"/>
    </source>
</evidence>
<feature type="compositionally biased region" description="Acidic residues" evidence="1">
    <location>
        <begin position="1149"/>
        <end position="1160"/>
    </location>
</feature>
<feature type="compositionally biased region" description="Basic residues" evidence="1">
    <location>
        <begin position="1059"/>
        <end position="1068"/>
    </location>
</feature>
<dbReference type="OrthoDB" id="418347at2759"/>
<feature type="compositionally biased region" description="Low complexity" evidence="1">
    <location>
        <begin position="901"/>
        <end position="914"/>
    </location>
</feature>
<name>A0A9P1D172_9DINO</name>
<feature type="compositionally biased region" description="Basic and acidic residues" evidence="1">
    <location>
        <begin position="1203"/>
        <end position="1216"/>
    </location>
</feature>
<accession>A0A9P1D172</accession>
<organism evidence="2">
    <name type="scientific">Cladocopium goreaui</name>
    <dbReference type="NCBI Taxonomy" id="2562237"/>
    <lineage>
        <taxon>Eukaryota</taxon>
        <taxon>Sar</taxon>
        <taxon>Alveolata</taxon>
        <taxon>Dinophyceae</taxon>
        <taxon>Suessiales</taxon>
        <taxon>Symbiodiniaceae</taxon>
        <taxon>Cladocopium</taxon>
    </lineage>
</organism>
<feature type="compositionally biased region" description="Low complexity" evidence="1">
    <location>
        <begin position="1035"/>
        <end position="1046"/>
    </location>
</feature>
<feature type="compositionally biased region" description="Basic and acidic residues" evidence="1">
    <location>
        <begin position="1429"/>
        <end position="1440"/>
    </location>
</feature>
<evidence type="ECO:0000313" key="4">
    <source>
        <dbReference type="Proteomes" id="UP001152797"/>
    </source>
</evidence>
<feature type="compositionally biased region" description="Basic and acidic residues" evidence="1">
    <location>
        <begin position="1326"/>
        <end position="1336"/>
    </location>
</feature>
<sequence>MLQPPVLALWLHKPSDGLPLLQEWLVTATDIVHGGFEGWRETIEVRCLDSSCLGKQMEYGCFTPTKGVGRSSIILFAILYTFHNLKEKLSNEEIEDFARWLRSLSSFRVTLMDGPIYALEFRRMQIHEQQTEKQKKNPLQKTLVFSKRAVELKLVDPSLDDRDAFMQAVQEYNSYGTALNNAKWQIDESIATQMWVCAQRFGENLKPICTSIALQSQSLAWTLSAFSAQTLTSTRWLLSGTADGVDNPMWHSILQVDEKKQRLFMARIFFLHDRASKRSGRAASCRLTLTEWNHEVERMCLAFFIQEQMKLAVNHDGNAIFDQDILMKVVKRSVDGKDHFQAPAPAQHFATVDDKLEELSKDARRMAYEQDCLKLTRDVAQLGCLYQEEVKSERSDKMKKVLHLKHQNRLGASSINHFMDLNLRFVAGRMGELEAAADKFINDLAEHESWAGTVVWLDFTKYGKVTGTDLNDCCDLVARILGKKPQKTVAVVIGPYLVSEKVQNNMRGEIRMAAAPGQKHVPLQFPAWVCMQEQCIADNMFRSSQLLTDRCTRSNINWLPESNYVVPAAGKDMTPSSAEVRSMSIFQESAQYLAGLEVPNQVLTSLLTKVSLPDRAAIGLVNLSPYDSWMEWAAYQWPLNNTGVIMPALSLSKSLQITEYCQRSIALKLMEEWKRGNHLMGSTMPKYEPSCTPAANVDINKFPLQVAKIDIVPGKSGWAKYKVSLPQSFRGLYYSDVLYGPDWRELLADFDKKFLGFNKSSKSFNFSSLLEFESHLASEMSSPDTLPETLSSMPLWEEPKDLDQLTTTYVVENKFAGRTPGTTLYLVQAKARNGEIYEVVDDKQEFKLFLAVAHTPVAVPIKEFQLGHGSAKFQKPEKIAAMKREGKAGRDFDKAAESVRSTSPPESSTPFSEPNVRAGGDLTNLKLEPKAKAPAEVAEEPKPLPMSSSLSSGKSDPALSPKEVDELSAELQDVLHIRRGRPKKETENKETENKETKNLCAPAEEPGAEVEEKDKQEENQEPGKIGVRQVLGHVPAKPAARTAAKSKAAKDKNKEQKPKAKANRKKPRKATEGGDESENPLESEEEIEDELPGPSDSEDETKQATKPKNLEGDFKKAAKGKKNRDEEDEPDREEKRKAAKKGKKKVEEEGAGEEDEDEDEEPKKEEKMKIRKLKAKEDLEEDDEDGPTGKVSTGSKTKKVKKADKDDEGDKNKSKDDDDEDGADREEKQKDGKKGKKKVEEEEEDEDEEPKKEEKTKSRKLKVKDHEEDDGRKKVEEEEEDEDEEPKKEEKTKSRKLKVKEHEEDNEDGPTGKVSTGSKAKKVKKADKDDDGDKNKSKVGKFSGTDKKTEKKTHEPKKRQKQDDDDEDGADREEKQKDGKKGKKKVEEEDEPRHSKSSKKKVQEEKHDEEDSEEMENEDHEEESPNAAEDSKTTSDMKDEKDEEEKEETLVTYKCDEASTDAEADSSKEPEVPKGSKNKKADKDDEDDKNESKVGKFSGTATKSEKKTNEPKKRPKKDDDDEDGADREEMRKAAKKGKKKVEEEEEDEDDEPKKEEKMKSRKLKVKDHEEDNEDGPTGKVSTGSKAKKVKKADKDDEGDKNKSKVGKFSGTDKKTEKKTHEPKKRQKQDDDDEDGADREEKQKDAKKGKKKVEEEEEDEDDSDTEVDEKPKAASSKMKDEDENDSEEDATSFEGSDDESEPEVSRKKPEPKNAKKRKSSKAGFKHFRV</sequence>
<feature type="compositionally biased region" description="Basic and acidic residues" evidence="1">
    <location>
        <begin position="1048"/>
        <end position="1058"/>
    </location>
</feature>
<feature type="compositionally biased region" description="Acidic residues" evidence="1">
    <location>
        <begin position="1073"/>
        <end position="1099"/>
    </location>
</feature>
<evidence type="ECO:0000256" key="1">
    <source>
        <dbReference type="SAM" id="MobiDB-lite"/>
    </source>
</evidence>
<feature type="compositionally biased region" description="Basic and acidic residues" evidence="1">
    <location>
        <begin position="1372"/>
        <end position="1394"/>
    </location>
</feature>
<feature type="compositionally biased region" description="Basic and acidic residues" evidence="1">
    <location>
        <begin position="1702"/>
        <end position="1712"/>
    </location>
</feature>
<dbReference type="EMBL" id="CAMXCT010002835">
    <property type="protein sequence ID" value="CAI4000752.1"/>
    <property type="molecule type" value="Genomic_DNA"/>
</dbReference>
<feature type="compositionally biased region" description="Low complexity" evidence="1">
    <location>
        <begin position="945"/>
        <end position="960"/>
    </location>
</feature>
<feature type="compositionally biased region" description="Basic and acidic residues" evidence="1">
    <location>
        <begin position="1465"/>
        <end position="1483"/>
    </location>
</feature>
<gene>
    <name evidence="2" type="ORF">C1SCF055_LOCUS26850</name>
</gene>
<dbReference type="EMBL" id="CAMXCT020002835">
    <property type="protein sequence ID" value="CAL1154127.1"/>
    <property type="molecule type" value="Genomic_DNA"/>
</dbReference>
<feature type="compositionally biased region" description="Basic residues" evidence="1">
    <location>
        <begin position="1713"/>
        <end position="1728"/>
    </location>
</feature>
<reference evidence="3 4" key="2">
    <citation type="submission" date="2024-05" db="EMBL/GenBank/DDBJ databases">
        <authorList>
            <person name="Chen Y."/>
            <person name="Shah S."/>
            <person name="Dougan E. K."/>
            <person name="Thang M."/>
            <person name="Chan C."/>
        </authorList>
    </citation>
    <scope>NUCLEOTIDE SEQUENCE [LARGE SCALE GENOMIC DNA]</scope>
</reference>
<feature type="compositionally biased region" description="Basic and acidic residues" evidence="1">
    <location>
        <begin position="1592"/>
        <end position="1602"/>
    </location>
</feature>
<reference evidence="2" key="1">
    <citation type="submission" date="2022-10" db="EMBL/GenBank/DDBJ databases">
        <authorList>
            <person name="Chen Y."/>
            <person name="Dougan E. K."/>
            <person name="Chan C."/>
            <person name="Rhodes N."/>
            <person name="Thang M."/>
        </authorList>
    </citation>
    <scope>NUCLEOTIDE SEQUENCE</scope>
</reference>
<keyword evidence="4" id="KW-1185">Reference proteome</keyword>
<dbReference type="Proteomes" id="UP001152797">
    <property type="component" value="Unassembled WGS sequence"/>
</dbReference>
<protein>
    <submittedName>
        <fullName evidence="2">Uncharacterized protein</fullName>
    </submittedName>
</protein>
<feature type="compositionally biased region" description="Basic and acidic residues" evidence="1">
    <location>
        <begin position="1610"/>
        <end position="1619"/>
    </location>
</feature>
<dbReference type="EMBL" id="CAMXCT030002835">
    <property type="protein sequence ID" value="CAL4788064.1"/>
    <property type="molecule type" value="Genomic_DNA"/>
</dbReference>
<feature type="compositionally biased region" description="Basic and acidic residues" evidence="1">
    <location>
        <begin position="1344"/>
        <end position="1353"/>
    </location>
</feature>
<feature type="compositionally biased region" description="Basic and acidic residues" evidence="1">
    <location>
        <begin position="884"/>
        <end position="897"/>
    </location>
</feature>
<feature type="compositionally biased region" description="Basic and acidic residues" evidence="1">
    <location>
        <begin position="1667"/>
        <end position="1679"/>
    </location>
</feature>
<feature type="compositionally biased region" description="Acidic residues" evidence="1">
    <location>
        <begin position="1407"/>
        <end position="1424"/>
    </location>
</feature>